<proteinExistence type="predicted"/>
<dbReference type="EMBL" id="BK032511">
    <property type="protein sequence ID" value="DAF44321.1"/>
    <property type="molecule type" value="Genomic_DNA"/>
</dbReference>
<protein>
    <submittedName>
        <fullName evidence="1">Putative small protein</fullName>
    </submittedName>
</protein>
<sequence length="52" mass="5962">MHSPVMLVLRKEAALFKDNQGLKGLRCRWFTDSGLLQEAIFNTKDLILIKDS</sequence>
<reference evidence="1" key="1">
    <citation type="journal article" date="2021" name="Proc. Natl. Acad. Sci. U.S.A.">
        <title>A Catalog of Tens of Thousands of Viruses from Human Metagenomes Reveals Hidden Associations with Chronic Diseases.</title>
        <authorList>
            <person name="Tisza M.J."/>
            <person name="Buck C.B."/>
        </authorList>
    </citation>
    <scope>NUCLEOTIDE SEQUENCE</scope>
    <source>
        <strain evidence="1">Ct8Lf7</strain>
    </source>
</reference>
<evidence type="ECO:0000313" key="1">
    <source>
        <dbReference type="EMBL" id="DAF44321.1"/>
    </source>
</evidence>
<accession>A0A8S5S070</accession>
<name>A0A8S5S070_9CAUD</name>
<organism evidence="1">
    <name type="scientific">Podoviridae sp. ct8Lf7</name>
    <dbReference type="NCBI Taxonomy" id="2827723"/>
    <lineage>
        <taxon>Viruses</taxon>
        <taxon>Duplodnaviria</taxon>
        <taxon>Heunggongvirae</taxon>
        <taxon>Uroviricota</taxon>
        <taxon>Caudoviricetes</taxon>
    </lineage>
</organism>